<dbReference type="Pfam" id="PF22191">
    <property type="entry name" value="IBR_1"/>
    <property type="match status" value="1"/>
</dbReference>
<keyword evidence="5 8" id="KW-0863">Zinc-finger</keyword>
<dbReference type="InterPro" id="IPR013083">
    <property type="entry name" value="Znf_RING/FYVE/PHD"/>
</dbReference>
<dbReference type="InterPro" id="IPR036855">
    <property type="entry name" value="Znf_CCCH_sf"/>
</dbReference>
<keyword evidence="14" id="KW-1185">Reference proteome</keyword>
<comment type="pathway">
    <text evidence="1">Protein modification; protein ubiquitination.</text>
</comment>
<evidence type="ECO:0000259" key="11">
    <source>
        <dbReference type="PROSITE" id="PS50103"/>
    </source>
</evidence>
<keyword evidence="6" id="KW-0833">Ubl conjugation pathway</keyword>
<evidence type="ECO:0000256" key="9">
    <source>
        <dbReference type="SAM" id="MobiDB-lite"/>
    </source>
</evidence>
<keyword evidence="2" id="KW-0808">Transferase</keyword>
<dbReference type="CDD" id="cd22585">
    <property type="entry name" value="Rcat_RBR_DEAH12-like"/>
    <property type="match status" value="1"/>
</dbReference>
<feature type="domain" description="C3H1-type" evidence="11">
    <location>
        <begin position="19"/>
        <end position="47"/>
    </location>
</feature>
<dbReference type="InterPro" id="IPR044066">
    <property type="entry name" value="TRIAD_supradom"/>
</dbReference>
<dbReference type="SMART" id="SM00356">
    <property type="entry name" value="ZnF_C3H1"/>
    <property type="match status" value="2"/>
</dbReference>
<dbReference type="GO" id="GO:0097039">
    <property type="term" value="P:protein linear polyubiquitination"/>
    <property type="evidence" value="ECO:0007669"/>
    <property type="project" value="TreeGrafter"/>
</dbReference>
<dbReference type="Gene3D" id="3.30.40.10">
    <property type="entry name" value="Zinc/RING finger domain, C3HC4 (zinc finger)"/>
    <property type="match status" value="1"/>
</dbReference>
<dbReference type="SUPFAM" id="SSF57850">
    <property type="entry name" value="RING/U-box"/>
    <property type="match status" value="3"/>
</dbReference>
<evidence type="ECO:0000256" key="4">
    <source>
        <dbReference type="ARBA" id="ARBA00022737"/>
    </source>
</evidence>
<dbReference type="AlphaFoldDB" id="A0A9P5ZDT1"/>
<feature type="domain" description="C3H1-type" evidence="11">
    <location>
        <begin position="134"/>
        <end position="162"/>
    </location>
</feature>
<feature type="compositionally biased region" description="Basic and acidic residues" evidence="9">
    <location>
        <begin position="1104"/>
        <end position="1113"/>
    </location>
</feature>
<dbReference type="GO" id="GO:0008270">
    <property type="term" value="F:zinc ion binding"/>
    <property type="evidence" value="ECO:0007669"/>
    <property type="project" value="UniProtKB-KW"/>
</dbReference>
<dbReference type="PANTHER" id="PTHR22770:SF13">
    <property type="entry name" value="RING-TYPE DOMAIN-CONTAINING PROTEIN"/>
    <property type="match status" value="1"/>
</dbReference>
<dbReference type="GO" id="GO:0004842">
    <property type="term" value="F:ubiquitin-protein transferase activity"/>
    <property type="evidence" value="ECO:0007669"/>
    <property type="project" value="TreeGrafter"/>
</dbReference>
<evidence type="ECO:0000313" key="13">
    <source>
        <dbReference type="EMBL" id="KAF9485597.1"/>
    </source>
</evidence>
<dbReference type="InterPro" id="IPR017907">
    <property type="entry name" value="Znf_RING_CS"/>
</dbReference>
<organism evidence="13 14">
    <name type="scientific">Pholiota conissans</name>
    <dbReference type="NCBI Taxonomy" id="109636"/>
    <lineage>
        <taxon>Eukaryota</taxon>
        <taxon>Fungi</taxon>
        <taxon>Dikarya</taxon>
        <taxon>Basidiomycota</taxon>
        <taxon>Agaricomycotina</taxon>
        <taxon>Agaricomycetes</taxon>
        <taxon>Agaricomycetidae</taxon>
        <taxon>Agaricales</taxon>
        <taxon>Agaricineae</taxon>
        <taxon>Strophariaceae</taxon>
        <taxon>Pholiota</taxon>
    </lineage>
</organism>
<dbReference type="Gene3D" id="1.20.120.1750">
    <property type="match status" value="1"/>
</dbReference>
<dbReference type="SMART" id="SM00647">
    <property type="entry name" value="IBR"/>
    <property type="match status" value="2"/>
</dbReference>
<dbReference type="InterPro" id="IPR002867">
    <property type="entry name" value="IBR_dom"/>
</dbReference>
<evidence type="ECO:0000256" key="8">
    <source>
        <dbReference type="PROSITE-ProRule" id="PRU00723"/>
    </source>
</evidence>
<dbReference type="SUPFAM" id="SSF90229">
    <property type="entry name" value="CCCH zinc finger"/>
    <property type="match status" value="2"/>
</dbReference>
<feature type="domain" description="RING-type" evidence="12">
    <location>
        <begin position="809"/>
        <end position="1021"/>
    </location>
</feature>
<dbReference type="InterPro" id="IPR018957">
    <property type="entry name" value="Znf_C3HC4_RING-type"/>
</dbReference>
<dbReference type="PROSITE" id="PS51873">
    <property type="entry name" value="TRIAD"/>
    <property type="match status" value="1"/>
</dbReference>
<keyword evidence="7 8" id="KW-0862">Zinc</keyword>
<evidence type="ECO:0000256" key="1">
    <source>
        <dbReference type="ARBA" id="ARBA00004906"/>
    </source>
</evidence>
<dbReference type="InterPro" id="IPR035979">
    <property type="entry name" value="RBD_domain_sf"/>
</dbReference>
<evidence type="ECO:0000256" key="7">
    <source>
        <dbReference type="ARBA" id="ARBA00022833"/>
    </source>
</evidence>
<dbReference type="PROSITE" id="PS50103">
    <property type="entry name" value="ZF_C3H1"/>
    <property type="match status" value="2"/>
</dbReference>
<feature type="region of interest" description="Disordered" evidence="9">
    <location>
        <begin position="222"/>
        <end position="275"/>
    </location>
</feature>
<dbReference type="SUPFAM" id="SSF54928">
    <property type="entry name" value="RNA-binding domain, RBD"/>
    <property type="match status" value="1"/>
</dbReference>
<reference evidence="13" key="1">
    <citation type="submission" date="2020-11" db="EMBL/GenBank/DDBJ databases">
        <authorList>
            <consortium name="DOE Joint Genome Institute"/>
            <person name="Ahrendt S."/>
            <person name="Riley R."/>
            <person name="Andreopoulos W."/>
            <person name="Labutti K."/>
            <person name="Pangilinan J."/>
            <person name="Ruiz-Duenas F.J."/>
            <person name="Barrasa J.M."/>
            <person name="Sanchez-Garcia M."/>
            <person name="Camarero S."/>
            <person name="Miyauchi S."/>
            <person name="Serrano A."/>
            <person name="Linde D."/>
            <person name="Babiker R."/>
            <person name="Drula E."/>
            <person name="Ayuso-Fernandez I."/>
            <person name="Pacheco R."/>
            <person name="Padilla G."/>
            <person name="Ferreira P."/>
            <person name="Barriuso J."/>
            <person name="Kellner H."/>
            <person name="Castanera R."/>
            <person name="Alfaro M."/>
            <person name="Ramirez L."/>
            <person name="Pisabarro A.G."/>
            <person name="Kuo A."/>
            <person name="Tritt A."/>
            <person name="Lipzen A."/>
            <person name="He G."/>
            <person name="Yan M."/>
            <person name="Ng V."/>
            <person name="Cullen D."/>
            <person name="Martin F."/>
            <person name="Rosso M.-N."/>
            <person name="Henrissat B."/>
            <person name="Hibbett D."/>
            <person name="Martinez A.T."/>
            <person name="Grigoriev I.V."/>
        </authorList>
    </citation>
    <scope>NUCLEOTIDE SEQUENCE</scope>
    <source>
        <strain evidence="13">CIRM-BRFM 674</strain>
    </source>
</reference>
<dbReference type="InterPro" id="IPR000571">
    <property type="entry name" value="Znf_CCCH"/>
</dbReference>
<dbReference type="EMBL" id="MU155135">
    <property type="protein sequence ID" value="KAF9485597.1"/>
    <property type="molecule type" value="Genomic_DNA"/>
</dbReference>
<evidence type="ECO:0000256" key="3">
    <source>
        <dbReference type="ARBA" id="ARBA00022723"/>
    </source>
</evidence>
<dbReference type="Pfam" id="PF00642">
    <property type="entry name" value="zf-CCCH"/>
    <property type="match status" value="2"/>
</dbReference>
<dbReference type="GO" id="GO:0043130">
    <property type="term" value="F:ubiquitin binding"/>
    <property type="evidence" value="ECO:0007669"/>
    <property type="project" value="TreeGrafter"/>
</dbReference>
<accession>A0A9P5ZDT1</accession>
<comment type="caution">
    <text evidence="13">The sequence shown here is derived from an EMBL/GenBank/DDBJ whole genome shotgun (WGS) entry which is preliminary data.</text>
</comment>
<dbReference type="PROSITE" id="PS00518">
    <property type="entry name" value="ZF_RING_1"/>
    <property type="match status" value="1"/>
</dbReference>
<evidence type="ECO:0000259" key="12">
    <source>
        <dbReference type="PROSITE" id="PS51873"/>
    </source>
</evidence>
<evidence type="ECO:0000256" key="2">
    <source>
        <dbReference type="ARBA" id="ARBA00022679"/>
    </source>
</evidence>
<dbReference type="InterPro" id="IPR051628">
    <property type="entry name" value="LUBAC_E3_Ligases"/>
</dbReference>
<evidence type="ECO:0000313" key="14">
    <source>
        <dbReference type="Proteomes" id="UP000807469"/>
    </source>
</evidence>
<dbReference type="PANTHER" id="PTHR22770">
    <property type="entry name" value="UBIQUITIN CONJUGATING ENZYME 7 INTERACTING PROTEIN-RELATED"/>
    <property type="match status" value="1"/>
</dbReference>
<protein>
    <submittedName>
        <fullName evidence="13">Uncharacterized protein</fullName>
    </submittedName>
</protein>
<keyword evidence="3 8" id="KW-0479">Metal-binding</keyword>
<proteinExistence type="predicted"/>
<dbReference type="GO" id="GO:0003676">
    <property type="term" value="F:nucleic acid binding"/>
    <property type="evidence" value="ECO:0007669"/>
    <property type="project" value="InterPro"/>
</dbReference>
<dbReference type="PROSITE" id="PS50089">
    <property type="entry name" value="ZF_RING_2"/>
    <property type="match status" value="1"/>
</dbReference>
<dbReference type="InterPro" id="IPR012677">
    <property type="entry name" value="Nucleotide-bd_a/b_plait_sf"/>
</dbReference>
<evidence type="ECO:0000256" key="5">
    <source>
        <dbReference type="ARBA" id="ARBA00022771"/>
    </source>
</evidence>
<dbReference type="Gene3D" id="4.10.1000.10">
    <property type="entry name" value="Zinc finger, CCCH-type"/>
    <property type="match status" value="1"/>
</dbReference>
<keyword evidence="4" id="KW-0677">Repeat</keyword>
<feature type="domain" description="RING-type" evidence="10">
    <location>
        <begin position="813"/>
        <end position="854"/>
    </location>
</feature>
<feature type="zinc finger region" description="C3H1-type" evidence="8">
    <location>
        <begin position="134"/>
        <end position="162"/>
    </location>
</feature>
<evidence type="ECO:0000259" key="10">
    <source>
        <dbReference type="PROSITE" id="PS50089"/>
    </source>
</evidence>
<dbReference type="OrthoDB" id="1431934at2759"/>
<evidence type="ECO:0000256" key="6">
    <source>
        <dbReference type="ARBA" id="ARBA00022786"/>
    </source>
</evidence>
<dbReference type="InterPro" id="IPR001841">
    <property type="entry name" value="Znf_RING"/>
</dbReference>
<gene>
    <name evidence="13" type="ORF">BDN70DRAFT_988794</name>
</gene>
<sequence length="1164" mass="131812">MSNPRPPKGNDNILATKNGTYNKPCHNWRTTGVCRFGTRCKYQHVEAEKGIFRSNAAFDSPGKDNDGPYEPSLVIRSSSAHISSVGAKPSPSRSGVASAREKIVDAPSNVPAKSSEERSMGNSKRNVYNASSFPARAIVCRDWKKDGKCAYGARCRYSHPIQIKSENEQIVGLASNARGGSPNIERCATIGAEQAEIQQRAEEEREAIEKLDRENEEKRIIAEEEERERQEKAEREEHQRKAMEERRKKEEVARQKREERKQAQKKRAQEMEQARLQNEERLAREKAEREAAMREQLKARREMEAAAIEKYIVSESSLVTFAAGLDIQGVVSGFDLCRITIRNLPSDTKMDEVADIFTQQGIASTEYIVLELKPTHNGARCDAVVIANVDQGQNITIGLEGIEFRNETLTFEVSENASWNGMSTAAQNTPFLTVSWWAPSETIIATYESEEQARKQVQRLNGKTWNGRRIRAMLNNRPNAVRFFTSLDEIKILGCAPGTSLDTEFYDFVAANSIRMLSATSHDLDNVFHHVREHLRNCPGVQMHTYEVLNNGTQLDAEARIKVGFDEWENAKQAHDTVDNKRLLTNNFPLLRSWLPKPLQYSIKIPRQQFQAQKNQWDELSEKKPGRDAHVQIRVGDRGDVFIRVLGQDKKAAGSLKVRVEGMVAGEKLDATHWHPSFGFPRGKAFLNRIFGEKKVYIRNDFKARCLRACGEPTRFEEAKQMIREEVERLAGMETTRVLDPACVRGFMREGLGKLKELIGDDNVTVNVASVPFRVTVKGGIEATHHLQRLMDEARMIGALDEPLPGDTDKETCPICTDDVSNGEQLGCGHAYCSGCLSHFLTSAVDNKNFPLACMGNGGACQVPFPIPSIRRFLPPQSFENLVEAAFATYLEQHSQELKYCTTPDCKQIYRRRSDKTLLKCPACFSTICPMCDEEAHEGMTCQERRIHRDPGLQDRLTEEFAREHGYKNCPQCRILIEKTEGCNHMTCKCGAHICWRCMGIFTANTIYPHMQSAHNGIYDTVPGGANNNHLFGANDGEAAMAAQIQEFARFERQREVAQYPPVGLPQQPAAWVQALRAQRDGAEVARRERLDREWRARLAAQEAQRRNEEQARQARARQTTLTAQETERRRDEERARQEEQARRAELLATQRRAEQDRGWCIVM</sequence>
<feature type="zinc finger region" description="C3H1-type" evidence="8">
    <location>
        <begin position="19"/>
        <end position="47"/>
    </location>
</feature>
<dbReference type="Pfam" id="PF00097">
    <property type="entry name" value="zf-C3HC4"/>
    <property type="match status" value="1"/>
</dbReference>
<feature type="region of interest" description="Disordered" evidence="9">
    <location>
        <begin position="80"/>
        <end position="126"/>
    </location>
</feature>
<feature type="region of interest" description="Disordered" evidence="9">
    <location>
        <begin position="1104"/>
        <end position="1144"/>
    </location>
</feature>
<dbReference type="CDD" id="cd20335">
    <property type="entry name" value="BRcat_RBR"/>
    <property type="match status" value="1"/>
</dbReference>
<dbReference type="CDD" id="cd06503">
    <property type="entry name" value="ATP-synt_Fo_b"/>
    <property type="match status" value="1"/>
</dbReference>
<dbReference type="GO" id="GO:0000151">
    <property type="term" value="C:ubiquitin ligase complex"/>
    <property type="evidence" value="ECO:0007669"/>
    <property type="project" value="TreeGrafter"/>
</dbReference>
<feature type="compositionally biased region" description="Basic and acidic residues" evidence="9">
    <location>
        <begin position="1126"/>
        <end position="1144"/>
    </location>
</feature>
<dbReference type="GO" id="GO:0043161">
    <property type="term" value="P:proteasome-mediated ubiquitin-dependent protein catabolic process"/>
    <property type="evidence" value="ECO:0007669"/>
    <property type="project" value="TreeGrafter"/>
</dbReference>
<dbReference type="Gene3D" id="3.30.70.330">
    <property type="match status" value="1"/>
</dbReference>
<dbReference type="Proteomes" id="UP000807469">
    <property type="component" value="Unassembled WGS sequence"/>
</dbReference>
<name>A0A9P5ZDT1_9AGAR</name>
<dbReference type="Pfam" id="PF01485">
    <property type="entry name" value="IBR"/>
    <property type="match status" value="1"/>
</dbReference>